<reference evidence="2 3" key="2">
    <citation type="submission" date="2019-01" db="EMBL/GenBank/DDBJ databases">
        <title>Tautonia sociabilis, a novel thermotolerant planctomycete of Isosphaeraceae family, isolated from a 4000 m deep subterranean habitat.</title>
        <authorList>
            <person name="Kovaleva O.L."/>
            <person name="Elcheninov A.G."/>
            <person name="Van Heerden E."/>
            <person name="Toshchakov S.V."/>
            <person name="Novikov A."/>
            <person name="Bonch-Osmolovskaya E.A."/>
            <person name="Kublanov I.V."/>
        </authorList>
    </citation>
    <scope>NUCLEOTIDE SEQUENCE [LARGE SCALE GENOMIC DNA]</scope>
    <source>
        <strain evidence="2 3">GM2012</strain>
    </source>
</reference>
<evidence type="ECO:0000313" key="2">
    <source>
        <dbReference type="EMBL" id="RUL86108.1"/>
    </source>
</evidence>
<comment type="caution">
    <text evidence="2">The sequence shown here is derived from an EMBL/GenBank/DDBJ whole genome shotgun (WGS) entry which is preliminary data.</text>
</comment>
<dbReference type="EMBL" id="RYZH01000034">
    <property type="protein sequence ID" value="RUL86108.1"/>
    <property type="molecule type" value="Genomic_DNA"/>
</dbReference>
<dbReference type="RefSeq" id="WP_126726655.1">
    <property type="nucleotide sequence ID" value="NZ_RYZH01000034.1"/>
</dbReference>
<protein>
    <recommendedName>
        <fullName evidence="4">Peroxidase</fullName>
    </recommendedName>
</protein>
<feature type="compositionally biased region" description="Low complexity" evidence="1">
    <location>
        <begin position="97"/>
        <end position="109"/>
    </location>
</feature>
<sequence length="109" mass="12058">MQEPDPSLHEHLSRADLDGAPLSEAERELLRLVETITRHAYRITDEQVDALRCLGWTDEQLAECVYIAALFAFFNRVADAFGLDDPNYFAAPPPRGGEPTEPEGSGESA</sequence>
<dbReference type="Gene3D" id="1.20.1290.10">
    <property type="entry name" value="AhpD-like"/>
    <property type="match status" value="1"/>
</dbReference>
<organism evidence="2 3">
    <name type="scientific">Tautonia sociabilis</name>
    <dbReference type="NCBI Taxonomy" id="2080755"/>
    <lineage>
        <taxon>Bacteria</taxon>
        <taxon>Pseudomonadati</taxon>
        <taxon>Planctomycetota</taxon>
        <taxon>Planctomycetia</taxon>
        <taxon>Isosphaerales</taxon>
        <taxon>Isosphaeraceae</taxon>
        <taxon>Tautonia</taxon>
    </lineage>
</organism>
<feature type="region of interest" description="Disordered" evidence="1">
    <location>
        <begin position="87"/>
        <end position="109"/>
    </location>
</feature>
<name>A0A432MGT1_9BACT</name>
<evidence type="ECO:0000313" key="3">
    <source>
        <dbReference type="Proteomes" id="UP000280296"/>
    </source>
</evidence>
<dbReference type="SUPFAM" id="SSF69118">
    <property type="entry name" value="AhpD-like"/>
    <property type="match status" value="1"/>
</dbReference>
<feature type="compositionally biased region" description="Basic and acidic residues" evidence="1">
    <location>
        <begin position="1"/>
        <end position="17"/>
    </location>
</feature>
<keyword evidence="3" id="KW-1185">Reference proteome</keyword>
<evidence type="ECO:0000256" key="1">
    <source>
        <dbReference type="SAM" id="MobiDB-lite"/>
    </source>
</evidence>
<dbReference type="OrthoDB" id="122912at2"/>
<dbReference type="AlphaFoldDB" id="A0A432MGT1"/>
<feature type="region of interest" description="Disordered" evidence="1">
    <location>
        <begin position="1"/>
        <end position="20"/>
    </location>
</feature>
<accession>A0A432MGT1</accession>
<dbReference type="InterPro" id="IPR029032">
    <property type="entry name" value="AhpD-like"/>
</dbReference>
<proteinExistence type="predicted"/>
<evidence type="ECO:0008006" key="4">
    <source>
        <dbReference type="Google" id="ProtNLM"/>
    </source>
</evidence>
<dbReference type="Proteomes" id="UP000280296">
    <property type="component" value="Unassembled WGS sequence"/>
</dbReference>
<gene>
    <name evidence="2" type="ORF">TsocGM_16965</name>
</gene>
<reference evidence="2 3" key="1">
    <citation type="submission" date="2018-12" db="EMBL/GenBank/DDBJ databases">
        <authorList>
            <person name="Toschakov S.V."/>
        </authorList>
    </citation>
    <scope>NUCLEOTIDE SEQUENCE [LARGE SCALE GENOMIC DNA]</scope>
    <source>
        <strain evidence="2 3">GM2012</strain>
    </source>
</reference>